<dbReference type="PANTHER" id="PTHR45650">
    <property type="entry name" value="GDSL-LIKE LIPASE/ACYLHYDROLASE-RELATED"/>
    <property type="match status" value="1"/>
</dbReference>
<evidence type="ECO:0000256" key="2">
    <source>
        <dbReference type="ARBA" id="ARBA00008668"/>
    </source>
</evidence>
<dbReference type="AlphaFoldDB" id="A0A835IVI8"/>
<accession>A0A835IVI8</accession>
<dbReference type="OrthoDB" id="1600564at2759"/>
<comment type="similarity">
    <text evidence="2">Belongs to the 'GDSL' lipolytic enzyme family.</text>
</comment>
<dbReference type="Proteomes" id="UP000631114">
    <property type="component" value="Unassembled WGS sequence"/>
</dbReference>
<organism evidence="8 9">
    <name type="scientific">Coptis chinensis</name>
    <dbReference type="NCBI Taxonomy" id="261450"/>
    <lineage>
        <taxon>Eukaryota</taxon>
        <taxon>Viridiplantae</taxon>
        <taxon>Streptophyta</taxon>
        <taxon>Embryophyta</taxon>
        <taxon>Tracheophyta</taxon>
        <taxon>Spermatophyta</taxon>
        <taxon>Magnoliopsida</taxon>
        <taxon>Ranunculales</taxon>
        <taxon>Ranunculaceae</taxon>
        <taxon>Coptidoideae</taxon>
        <taxon>Coptis</taxon>
    </lineage>
</organism>
<evidence type="ECO:0000256" key="7">
    <source>
        <dbReference type="ARBA" id="ARBA00023098"/>
    </source>
</evidence>
<evidence type="ECO:0000256" key="5">
    <source>
        <dbReference type="ARBA" id="ARBA00022801"/>
    </source>
</evidence>
<comment type="caution">
    <text evidence="8">The sequence shown here is derived from an EMBL/GenBank/DDBJ whole genome shotgun (WGS) entry which is preliminary data.</text>
</comment>
<keyword evidence="9" id="KW-1185">Reference proteome</keyword>
<evidence type="ECO:0000256" key="1">
    <source>
        <dbReference type="ARBA" id="ARBA00004613"/>
    </source>
</evidence>
<dbReference type="EMBL" id="JADFTS010000001">
    <property type="protein sequence ID" value="KAF9624469.1"/>
    <property type="molecule type" value="Genomic_DNA"/>
</dbReference>
<reference evidence="8 9" key="1">
    <citation type="submission" date="2020-10" db="EMBL/GenBank/DDBJ databases">
        <title>The Coptis chinensis genome and diversification of protoberbering-type alkaloids.</title>
        <authorList>
            <person name="Wang B."/>
            <person name="Shu S."/>
            <person name="Song C."/>
            <person name="Liu Y."/>
        </authorList>
    </citation>
    <scope>NUCLEOTIDE SEQUENCE [LARGE SCALE GENOMIC DNA]</scope>
    <source>
        <strain evidence="8">HL-2020</strain>
        <tissue evidence="8">Leaf</tissue>
    </source>
</reference>
<gene>
    <name evidence="8" type="ORF">IFM89_011477</name>
</gene>
<keyword evidence="4" id="KW-0732">Signal</keyword>
<comment type="subcellular location">
    <subcellularLocation>
        <location evidence="1">Secreted</location>
    </subcellularLocation>
</comment>
<keyword evidence="7" id="KW-0443">Lipid metabolism</keyword>
<dbReference type="InterPro" id="IPR036514">
    <property type="entry name" value="SGNH_hydro_sf"/>
</dbReference>
<dbReference type="InterPro" id="IPR001087">
    <property type="entry name" value="GDSL"/>
</dbReference>
<proteinExistence type="inferred from homology"/>
<keyword evidence="6" id="KW-0442">Lipid degradation</keyword>
<sequence>MYMQSLYVLGARKFVVFSIPRLGCAPGVVNSANPKPAIPWAEDVNSLLLVYNTRLPSMITNLQRDSFGSTFVPGDAYGLKQKFSEAGINTVQIPCCQVRADGMCVPDSTPCLDRTQFIFYDAIRATDVAYKAVADACFSGFITCAPLNIQQLAQKQ</sequence>
<keyword evidence="3" id="KW-0964">Secreted</keyword>
<dbReference type="InterPro" id="IPR051238">
    <property type="entry name" value="GDSL_esterase/lipase"/>
</dbReference>
<evidence type="ECO:0000256" key="3">
    <source>
        <dbReference type="ARBA" id="ARBA00022525"/>
    </source>
</evidence>
<dbReference type="Pfam" id="PF00657">
    <property type="entry name" value="Lipase_GDSL"/>
    <property type="match status" value="1"/>
</dbReference>
<evidence type="ECO:0000256" key="4">
    <source>
        <dbReference type="ARBA" id="ARBA00022729"/>
    </source>
</evidence>
<dbReference type="GO" id="GO:0016042">
    <property type="term" value="P:lipid catabolic process"/>
    <property type="evidence" value="ECO:0007669"/>
    <property type="project" value="UniProtKB-KW"/>
</dbReference>
<evidence type="ECO:0000313" key="8">
    <source>
        <dbReference type="EMBL" id="KAF9624469.1"/>
    </source>
</evidence>
<dbReference type="Gene3D" id="3.40.50.1110">
    <property type="entry name" value="SGNH hydrolase"/>
    <property type="match status" value="1"/>
</dbReference>
<dbReference type="GO" id="GO:0005576">
    <property type="term" value="C:extracellular region"/>
    <property type="evidence" value="ECO:0007669"/>
    <property type="project" value="UniProtKB-SubCell"/>
</dbReference>
<name>A0A835IVI8_9MAGN</name>
<dbReference type="PANTHER" id="PTHR45650:SF43">
    <property type="entry name" value="GDSL ESTERASE_LIPASE 7-LIKE"/>
    <property type="match status" value="1"/>
</dbReference>
<protein>
    <submittedName>
        <fullName evidence="8">Uncharacterized protein</fullName>
    </submittedName>
</protein>
<keyword evidence="5" id="KW-0378">Hydrolase</keyword>
<evidence type="ECO:0000256" key="6">
    <source>
        <dbReference type="ARBA" id="ARBA00022963"/>
    </source>
</evidence>
<dbReference type="GO" id="GO:0016788">
    <property type="term" value="F:hydrolase activity, acting on ester bonds"/>
    <property type="evidence" value="ECO:0007669"/>
    <property type="project" value="InterPro"/>
</dbReference>
<evidence type="ECO:0000313" key="9">
    <source>
        <dbReference type="Proteomes" id="UP000631114"/>
    </source>
</evidence>